<comment type="caution">
    <text evidence="1">The sequence shown here is derived from an EMBL/GenBank/DDBJ whole genome shotgun (WGS) entry which is preliminary data.</text>
</comment>
<accession>A0ABR9DZ55</accession>
<dbReference type="EMBL" id="AQGU01000025">
    <property type="protein sequence ID" value="MBE0358930.1"/>
    <property type="molecule type" value="Genomic_DNA"/>
</dbReference>
<gene>
    <name evidence="1" type="ORF">PALI_a0106</name>
</gene>
<keyword evidence="2" id="KW-1185">Reference proteome</keyword>
<evidence type="ECO:0000313" key="1">
    <source>
        <dbReference type="EMBL" id="MBE0358930.1"/>
    </source>
</evidence>
<organism evidence="1 2">
    <name type="scientific">Pseudoalteromonas aliena SW19</name>
    <dbReference type="NCBI Taxonomy" id="1314866"/>
    <lineage>
        <taxon>Bacteria</taxon>
        <taxon>Pseudomonadati</taxon>
        <taxon>Pseudomonadota</taxon>
        <taxon>Gammaproteobacteria</taxon>
        <taxon>Alteromonadales</taxon>
        <taxon>Pseudoalteromonadaceae</taxon>
        <taxon>Pseudoalteromonas</taxon>
    </lineage>
</organism>
<sequence length="38" mass="4173">MVSNVLNINACLSFEVEFAACVWFLGKAESMLCGIPHK</sequence>
<evidence type="ECO:0000313" key="2">
    <source>
        <dbReference type="Proteomes" id="UP000648482"/>
    </source>
</evidence>
<dbReference type="Proteomes" id="UP000648482">
    <property type="component" value="Unassembled WGS sequence"/>
</dbReference>
<protein>
    <submittedName>
        <fullName evidence="1">Uncharacterized protein</fullName>
    </submittedName>
</protein>
<proteinExistence type="predicted"/>
<name>A0ABR9DZ55_9GAMM</name>
<reference evidence="1 2" key="1">
    <citation type="submission" date="2015-06" db="EMBL/GenBank/DDBJ databases">
        <title>Genome sequence of Pseudoalteromonas aliena.</title>
        <authorList>
            <person name="Xie B.-B."/>
            <person name="Rong J.-C."/>
            <person name="Qin Q.-L."/>
            <person name="Zhang Y.-Z."/>
        </authorList>
    </citation>
    <scope>NUCLEOTIDE SEQUENCE [LARGE SCALE GENOMIC DNA]</scope>
    <source>
        <strain evidence="1 2">SW19</strain>
    </source>
</reference>